<keyword evidence="2" id="KW-0812">Transmembrane</keyword>
<feature type="transmembrane region" description="Helical" evidence="2">
    <location>
        <begin position="340"/>
        <end position="357"/>
    </location>
</feature>
<keyword evidence="2" id="KW-0472">Membrane</keyword>
<dbReference type="Proteomes" id="UP001602370">
    <property type="component" value="Unassembled WGS sequence"/>
</dbReference>
<proteinExistence type="predicted"/>
<feature type="transmembrane region" description="Helical" evidence="2">
    <location>
        <begin position="236"/>
        <end position="255"/>
    </location>
</feature>
<keyword evidence="4" id="KW-1185">Reference proteome</keyword>
<dbReference type="InterPro" id="IPR018750">
    <property type="entry name" value="DUF2306_membrane"/>
</dbReference>
<feature type="transmembrane region" description="Helical" evidence="2">
    <location>
        <begin position="165"/>
        <end position="189"/>
    </location>
</feature>
<evidence type="ECO:0000256" key="1">
    <source>
        <dbReference type="SAM" id="MobiDB-lite"/>
    </source>
</evidence>
<gene>
    <name evidence="3" type="ORF">ACFY8C_17300</name>
</gene>
<dbReference type="RefSeq" id="WP_388307759.1">
    <property type="nucleotide sequence ID" value="NZ_JBIBDZ010000004.1"/>
</dbReference>
<feature type="transmembrane region" description="Helical" evidence="2">
    <location>
        <begin position="132"/>
        <end position="153"/>
    </location>
</feature>
<organism evidence="3 4">
    <name type="scientific">Streptomyces flavochromogenes</name>
    <dbReference type="NCBI Taxonomy" id="68199"/>
    <lineage>
        <taxon>Bacteria</taxon>
        <taxon>Bacillati</taxon>
        <taxon>Actinomycetota</taxon>
        <taxon>Actinomycetes</taxon>
        <taxon>Kitasatosporales</taxon>
        <taxon>Streptomycetaceae</taxon>
        <taxon>Streptomyces</taxon>
    </lineage>
</organism>
<feature type="region of interest" description="Disordered" evidence="1">
    <location>
        <begin position="1"/>
        <end position="28"/>
    </location>
</feature>
<feature type="compositionally biased region" description="Low complexity" evidence="1">
    <location>
        <begin position="1"/>
        <end position="20"/>
    </location>
</feature>
<reference evidence="3 4" key="1">
    <citation type="submission" date="2024-10" db="EMBL/GenBank/DDBJ databases">
        <title>The Natural Products Discovery Center: Release of the First 8490 Sequenced Strains for Exploring Actinobacteria Biosynthetic Diversity.</title>
        <authorList>
            <person name="Kalkreuter E."/>
            <person name="Kautsar S.A."/>
            <person name="Yang D."/>
            <person name="Bader C.D."/>
            <person name="Teijaro C.N."/>
            <person name="Fluegel L."/>
            <person name="Davis C.M."/>
            <person name="Simpson J.R."/>
            <person name="Lauterbach L."/>
            <person name="Steele A.D."/>
            <person name="Gui C."/>
            <person name="Meng S."/>
            <person name="Li G."/>
            <person name="Viehrig K."/>
            <person name="Ye F."/>
            <person name="Su P."/>
            <person name="Kiefer A.F."/>
            <person name="Nichols A."/>
            <person name="Cepeda A.J."/>
            <person name="Yan W."/>
            <person name="Fan B."/>
            <person name="Jiang Y."/>
            <person name="Adhikari A."/>
            <person name="Zheng C.-J."/>
            <person name="Schuster L."/>
            <person name="Cowan T.M."/>
            <person name="Smanski M.J."/>
            <person name="Chevrette M.G."/>
            <person name="De Carvalho L.P.S."/>
            <person name="Shen B."/>
        </authorList>
    </citation>
    <scope>NUCLEOTIDE SEQUENCE [LARGE SCALE GENOMIC DNA]</scope>
    <source>
        <strain evidence="3 4">NPDC012605</strain>
    </source>
</reference>
<dbReference type="Pfam" id="PF10067">
    <property type="entry name" value="DUF2306"/>
    <property type="match status" value="1"/>
</dbReference>
<name>A0ABW6XRD8_9ACTN</name>
<feature type="transmembrane region" description="Helical" evidence="2">
    <location>
        <begin position="38"/>
        <end position="55"/>
    </location>
</feature>
<evidence type="ECO:0000313" key="4">
    <source>
        <dbReference type="Proteomes" id="UP001602370"/>
    </source>
</evidence>
<evidence type="ECO:0000256" key="2">
    <source>
        <dbReference type="SAM" id="Phobius"/>
    </source>
</evidence>
<dbReference type="EMBL" id="JBIBDZ010000004">
    <property type="protein sequence ID" value="MFF5920072.1"/>
    <property type="molecule type" value="Genomic_DNA"/>
</dbReference>
<feature type="transmembrane region" description="Helical" evidence="2">
    <location>
        <begin position="201"/>
        <end position="224"/>
    </location>
</feature>
<feature type="transmembrane region" description="Helical" evidence="2">
    <location>
        <begin position="267"/>
        <end position="290"/>
    </location>
</feature>
<protein>
    <submittedName>
        <fullName evidence="3">DUF2306 domain-containing protein</fullName>
    </submittedName>
</protein>
<feature type="compositionally biased region" description="Gly residues" evidence="1">
    <location>
        <begin position="423"/>
        <end position="434"/>
    </location>
</feature>
<feature type="transmembrane region" description="Helical" evidence="2">
    <location>
        <begin position="302"/>
        <end position="319"/>
    </location>
</feature>
<feature type="compositionally biased region" description="Basic and acidic residues" evidence="1">
    <location>
        <begin position="401"/>
        <end position="414"/>
    </location>
</feature>
<feature type="transmembrane region" description="Helical" evidence="2">
    <location>
        <begin position="369"/>
        <end position="393"/>
    </location>
</feature>
<keyword evidence="2" id="KW-1133">Transmembrane helix</keyword>
<accession>A0ABW6XRD8</accession>
<feature type="transmembrane region" description="Helical" evidence="2">
    <location>
        <begin position="98"/>
        <end position="120"/>
    </location>
</feature>
<evidence type="ECO:0000313" key="3">
    <source>
        <dbReference type="EMBL" id="MFF5920072.1"/>
    </source>
</evidence>
<sequence>MGRSTGTDTSTGTSTDASTDTGGGTGTGTGAGINWGRVSVVVVTVVCLVYAPIAMTELWPYATPGAPAIGEWLLGRSVSAEFVADAVRDRMGPYTRSLVPLIVHSVLGGLLMLLGPVQLLSAVRRRIRLHRVLGTVFAGTVYVSMAGAALYLLRTPPAEAFSGAAFWIVLATILVGTVGSVTFGVLAAVRGFPDLHQRWLLLCYGFLMTAPLLRLEWGALPALYPGLSLQDVNRVAIMHLGALVGFGALLASRALDRRTQVPGLTGTWAPGPVLVAAHVLGAACLGWITYALLDQGTQGRRLLVAYLVPYVLTYAVVAVRAARARGRGAAWAREEWRLHLAAQCLAPAFSAVTVPVLERTMGLDRLTSLIAGVGIGAGMLAYAAVTVVSLRVLHGREVLKRQGESADGPPDPRGRSTAHPVGAGAGGAGADGSN</sequence>
<comment type="caution">
    <text evidence="3">The sequence shown here is derived from an EMBL/GenBank/DDBJ whole genome shotgun (WGS) entry which is preliminary data.</text>
</comment>
<feature type="region of interest" description="Disordered" evidence="1">
    <location>
        <begin position="401"/>
        <end position="434"/>
    </location>
</feature>